<feature type="transmembrane region" description="Helical" evidence="7">
    <location>
        <begin position="107"/>
        <end position="126"/>
    </location>
</feature>
<feature type="transmembrane region" description="Helical" evidence="7">
    <location>
        <begin position="198"/>
        <end position="219"/>
    </location>
</feature>
<evidence type="ECO:0000259" key="8">
    <source>
        <dbReference type="Pfam" id="PF00892"/>
    </source>
</evidence>
<feature type="transmembrane region" description="Helical" evidence="7">
    <location>
        <begin position="231"/>
        <end position="249"/>
    </location>
</feature>
<evidence type="ECO:0000256" key="6">
    <source>
        <dbReference type="ARBA" id="ARBA00023136"/>
    </source>
</evidence>
<feature type="transmembrane region" description="Helical" evidence="7">
    <location>
        <begin position="20"/>
        <end position="39"/>
    </location>
</feature>
<comment type="similarity">
    <text evidence="2">Belongs to the EamA transporter family.</text>
</comment>
<evidence type="ECO:0000313" key="9">
    <source>
        <dbReference type="EMBL" id="OAN30133.1"/>
    </source>
</evidence>
<dbReference type="GO" id="GO:0005886">
    <property type="term" value="C:plasma membrane"/>
    <property type="evidence" value="ECO:0007669"/>
    <property type="project" value="UniProtKB-SubCell"/>
</dbReference>
<feature type="transmembrane region" description="Helical" evidence="7">
    <location>
        <begin position="138"/>
        <end position="156"/>
    </location>
</feature>
<dbReference type="EMBL" id="LWCS01000065">
    <property type="protein sequence ID" value="OAN30133.1"/>
    <property type="molecule type" value="Genomic_DNA"/>
</dbReference>
<keyword evidence="3" id="KW-1003">Cell membrane</keyword>
<protein>
    <recommendedName>
        <fullName evidence="8">EamA domain-containing protein</fullName>
    </recommendedName>
</protein>
<feature type="transmembrane region" description="Helical" evidence="7">
    <location>
        <begin position="255"/>
        <end position="272"/>
    </location>
</feature>
<sequence>MHGLNWPVMAYGVTLMPPEWLAVYRLGVGAFVVMIAMAATGRLRLPARADLPVVISVGVVQLAVVYALMFVALTLAPAGRSAVLLHTSALWAVPIASIFLRERYSRVTLMGLVAGICGVLLLLAPWENEFLSSSRPLGYGLLLAGAAINAAVTVHIRSHRWNGSPLELLPWQLGIGCLAAALYALLSSGAPSIDIDRHVVLVVLYQGVFASAIGVWGVLAISRSLGAVSSNLSLMVVPVLGLLSSALILSEALPFYVFVGMTMILVGAALGLRATRSAPAAADPLG</sequence>
<evidence type="ECO:0000256" key="1">
    <source>
        <dbReference type="ARBA" id="ARBA00004651"/>
    </source>
</evidence>
<accession>A0A178LHD3</accession>
<comment type="subcellular location">
    <subcellularLocation>
        <location evidence="1">Cell membrane</location>
        <topology evidence="1">Multi-pass membrane protein</topology>
    </subcellularLocation>
</comment>
<evidence type="ECO:0000256" key="7">
    <source>
        <dbReference type="SAM" id="Phobius"/>
    </source>
</evidence>
<feature type="domain" description="EamA" evidence="8">
    <location>
        <begin position="137"/>
        <end position="270"/>
    </location>
</feature>
<dbReference type="SUPFAM" id="SSF103481">
    <property type="entry name" value="Multidrug resistance efflux transporter EmrE"/>
    <property type="match status" value="2"/>
</dbReference>
<dbReference type="Proteomes" id="UP000078396">
    <property type="component" value="Unassembled WGS sequence"/>
</dbReference>
<reference evidence="9 10" key="1">
    <citation type="submission" date="2016-04" db="EMBL/GenBank/DDBJ databases">
        <title>Draft Genome Sequences of Staphylococcus capitis Strain H36, S. capitis Strain H65, S. cohnii Strain H62, S. hominis Strain H69, Mycobacterium iranicum Strain H39, Plantibacter sp. Strain H53, Pseudomonas oryzihabitans Strain H72, and Microbacterium sp. Strain H83, isolated from residential settings.</title>
        <authorList>
            <person name="Lymperopoulou D."/>
            <person name="Adams R.I."/>
            <person name="Lindow S."/>
            <person name="Coil D.A."/>
            <person name="Jospin G."/>
            <person name="Eisen J.A."/>
        </authorList>
    </citation>
    <scope>NUCLEOTIDE SEQUENCE [LARGE SCALE GENOMIC DNA]</scope>
    <source>
        <strain evidence="9 10">H39</strain>
    </source>
</reference>
<evidence type="ECO:0000256" key="2">
    <source>
        <dbReference type="ARBA" id="ARBA00007362"/>
    </source>
</evidence>
<evidence type="ECO:0000313" key="10">
    <source>
        <dbReference type="Proteomes" id="UP000078396"/>
    </source>
</evidence>
<dbReference type="InterPro" id="IPR050638">
    <property type="entry name" value="AA-Vitamin_Transporters"/>
</dbReference>
<dbReference type="PANTHER" id="PTHR32322">
    <property type="entry name" value="INNER MEMBRANE TRANSPORTER"/>
    <property type="match status" value="1"/>
</dbReference>
<dbReference type="InterPro" id="IPR037185">
    <property type="entry name" value="EmrE-like"/>
</dbReference>
<dbReference type="AlphaFoldDB" id="A0A178LHD3"/>
<dbReference type="Pfam" id="PF00892">
    <property type="entry name" value="EamA"/>
    <property type="match status" value="2"/>
</dbReference>
<dbReference type="PANTHER" id="PTHR32322:SF18">
    <property type="entry name" value="S-ADENOSYLMETHIONINE_S-ADENOSYLHOMOCYSTEINE TRANSPORTER"/>
    <property type="match status" value="1"/>
</dbReference>
<feature type="transmembrane region" description="Helical" evidence="7">
    <location>
        <begin position="82"/>
        <end position="100"/>
    </location>
</feature>
<proteinExistence type="inferred from homology"/>
<feature type="domain" description="EamA" evidence="8">
    <location>
        <begin position="1"/>
        <end position="123"/>
    </location>
</feature>
<organism evidence="9 10">
    <name type="scientific">Mycolicibacterium iranicum</name>
    <name type="common">Mycobacterium iranicum</name>
    <dbReference type="NCBI Taxonomy" id="912594"/>
    <lineage>
        <taxon>Bacteria</taxon>
        <taxon>Bacillati</taxon>
        <taxon>Actinomycetota</taxon>
        <taxon>Actinomycetes</taxon>
        <taxon>Mycobacteriales</taxon>
        <taxon>Mycobacteriaceae</taxon>
        <taxon>Mycolicibacterium</taxon>
    </lineage>
</organism>
<keyword evidence="4 7" id="KW-0812">Transmembrane</keyword>
<feature type="transmembrane region" description="Helical" evidence="7">
    <location>
        <begin position="168"/>
        <end position="186"/>
    </location>
</feature>
<name>A0A178LHD3_MYCIR</name>
<evidence type="ECO:0000256" key="3">
    <source>
        <dbReference type="ARBA" id="ARBA00022475"/>
    </source>
</evidence>
<evidence type="ECO:0000256" key="5">
    <source>
        <dbReference type="ARBA" id="ARBA00022989"/>
    </source>
</evidence>
<gene>
    <name evidence="9" type="ORF">A4X20_09695</name>
</gene>
<evidence type="ECO:0000256" key="4">
    <source>
        <dbReference type="ARBA" id="ARBA00022692"/>
    </source>
</evidence>
<feature type="transmembrane region" description="Helical" evidence="7">
    <location>
        <begin position="51"/>
        <end position="76"/>
    </location>
</feature>
<dbReference type="InterPro" id="IPR000620">
    <property type="entry name" value="EamA_dom"/>
</dbReference>
<keyword evidence="6 7" id="KW-0472">Membrane</keyword>
<comment type="caution">
    <text evidence="9">The sequence shown here is derived from an EMBL/GenBank/DDBJ whole genome shotgun (WGS) entry which is preliminary data.</text>
</comment>
<keyword evidence="5 7" id="KW-1133">Transmembrane helix</keyword>